<dbReference type="EnsemblMetazoa" id="XM_012207070.1">
    <property type="protein sequence ID" value="XP_012062460.1"/>
    <property type="gene ID" value="LOC105625751"/>
</dbReference>
<keyword evidence="3" id="KW-1185">Reference proteome</keyword>
<sequence length="546" mass="62535">MVEATSQTKSDNINYINADGKHHETHDYSLWMSLQMGKIWSQVHDACKNVVKLATTSVSRVVKDAPKSERSQRNPVEVVDATLESTSSCAGKICGEMCRKNLMRSKSEEKTEACQERTIEDVGKYHGDTEAPMWKKLRTIAPIHDMQKHAYQSAKKEENEESCVNYSGTINSDQSSTHLPVALTESSKFVTYIQQITQYEHGEYRDIVEFQPRNETYSHDEDIHSQSRLSESFIYHEKFTYPELRNRGGSDDNRNFTRRTVDQSMQHTSKETKSVKCYQNSKTCVSRMPQETHCYEVSVTTDHQTICTDMPVASENNSLNHESQSMSVSSPESNRRVETAATSEPTQFYEEIETGKCEGICEETCESIDTIVCDSETERSFTSMIAVAAISLTKADLTVHPLRKEEVTPPVSPKKSRRRRFKAPFCAIVKFFRRCSYIDRMFKWSGRCRRKEPSSMVITTYDNGVKIMQIIPCTMQIDQEGNKRRAYVNVQMQTPDAIVTRILSEFLVSGEKKRKVLMTIMLQSKLDDKKEAQMQTSLSNIREINK</sequence>
<reference evidence="2" key="2">
    <citation type="submission" date="2016-04" db="UniProtKB">
        <authorList>
            <consortium name="EnsemblMetazoa"/>
        </authorList>
    </citation>
    <scope>IDENTIFICATION</scope>
</reference>
<dbReference type="Proteomes" id="UP000005205">
    <property type="component" value="Unassembled WGS sequence"/>
</dbReference>
<dbReference type="KEGG" id="acep:105625751"/>
<evidence type="ECO:0000313" key="2">
    <source>
        <dbReference type="EnsemblMetazoa" id="XP_012062460.1"/>
    </source>
</evidence>
<feature type="region of interest" description="Disordered" evidence="1">
    <location>
        <begin position="314"/>
        <end position="345"/>
    </location>
</feature>
<dbReference type="OrthoDB" id="7548395at2759"/>
<evidence type="ECO:0000256" key="1">
    <source>
        <dbReference type="SAM" id="MobiDB-lite"/>
    </source>
</evidence>
<protein>
    <submittedName>
        <fullName evidence="2">Uncharacterized protein</fullName>
    </submittedName>
</protein>
<dbReference type="InParanoid" id="A0A158NY52"/>
<dbReference type="EMBL" id="ADTU01003179">
    <property type="status" value="NOT_ANNOTATED_CDS"/>
    <property type="molecule type" value="Genomic_DNA"/>
</dbReference>
<proteinExistence type="predicted"/>
<evidence type="ECO:0000313" key="3">
    <source>
        <dbReference type="Proteomes" id="UP000005205"/>
    </source>
</evidence>
<accession>A0A158NY52</accession>
<organism evidence="2 3">
    <name type="scientific">Atta cephalotes</name>
    <name type="common">Leafcutter ant</name>
    <dbReference type="NCBI Taxonomy" id="12957"/>
    <lineage>
        <taxon>Eukaryota</taxon>
        <taxon>Metazoa</taxon>
        <taxon>Ecdysozoa</taxon>
        <taxon>Arthropoda</taxon>
        <taxon>Hexapoda</taxon>
        <taxon>Insecta</taxon>
        <taxon>Pterygota</taxon>
        <taxon>Neoptera</taxon>
        <taxon>Endopterygota</taxon>
        <taxon>Hymenoptera</taxon>
        <taxon>Apocrita</taxon>
        <taxon>Aculeata</taxon>
        <taxon>Formicoidea</taxon>
        <taxon>Formicidae</taxon>
        <taxon>Myrmicinae</taxon>
        <taxon>Atta</taxon>
    </lineage>
</organism>
<feature type="compositionally biased region" description="Low complexity" evidence="1">
    <location>
        <begin position="323"/>
        <end position="332"/>
    </location>
</feature>
<gene>
    <name evidence="2" type="primary">105625751</name>
</gene>
<reference evidence="3" key="1">
    <citation type="journal article" date="2011" name="PLoS Genet.">
        <title>The genome sequence of the leaf-cutter ant Atta cephalotes reveals insights into its obligate symbiotic lifestyle.</title>
        <authorList>
            <person name="Suen G."/>
            <person name="Teiling C."/>
            <person name="Li L."/>
            <person name="Holt C."/>
            <person name="Abouheif E."/>
            <person name="Bornberg-Bauer E."/>
            <person name="Bouffard P."/>
            <person name="Caldera E.J."/>
            <person name="Cash E."/>
            <person name="Cavanaugh A."/>
            <person name="Denas O."/>
            <person name="Elhaik E."/>
            <person name="Fave M.J."/>
            <person name="Gadau J."/>
            <person name="Gibson J.D."/>
            <person name="Graur D."/>
            <person name="Grubbs K.J."/>
            <person name="Hagen D.E."/>
            <person name="Harkins T.T."/>
            <person name="Helmkampf M."/>
            <person name="Hu H."/>
            <person name="Johnson B.R."/>
            <person name="Kim J."/>
            <person name="Marsh S.E."/>
            <person name="Moeller J.A."/>
            <person name="Munoz-Torres M.C."/>
            <person name="Murphy M.C."/>
            <person name="Naughton M.C."/>
            <person name="Nigam S."/>
            <person name="Overson R."/>
            <person name="Rajakumar R."/>
            <person name="Reese J.T."/>
            <person name="Scott J.J."/>
            <person name="Smith C.R."/>
            <person name="Tao S."/>
            <person name="Tsutsui N.D."/>
            <person name="Viljakainen L."/>
            <person name="Wissler L."/>
            <person name="Yandell M.D."/>
            <person name="Zimmer F."/>
            <person name="Taylor J."/>
            <person name="Slater S.C."/>
            <person name="Clifton S.W."/>
            <person name="Warren W.C."/>
            <person name="Elsik C.G."/>
            <person name="Smith C.D."/>
            <person name="Weinstock G.M."/>
            <person name="Gerardo N.M."/>
            <person name="Currie C.R."/>
        </authorList>
    </citation>
    <scope>NUCLEOTIDE SEQUENCE [LARGE SCALE GENOMIC DNA]</scope>
</reference>
<dbReference type="AlphaFoldDB" id="A0A158NY52"/>
<name>A0A158NY52_ATTCE</name>